<dbReference type="PROSITE" id="PS51257">
    <property type="entry name" value="PROKAR_LIPOPROTEIN"/>
    <property type="match status" value="1"/>
</dbReference>
<proteinExistence type="predicted"/>
<organism evidence="2 3">
    <name type="scientific">Aquella oligotrophica</name>
    <dbReference type="NCBI Taxonomy" id="2067065"/>
    <lineage>
        <taxon>Bacteria</taxon>
        <taxon>Pseudomonadati</taxon>
        <taxon>Pseudomonadota</taxon>
        <taxon>Betaproteobacteria</taxon>
        <taxon>Neisseriales</taxon>
        <taxon>Neisseriaceae</taxon>
        <taxon>Aquella</taxon>
    </lineage>
</organism>
<evidence type="ECO:0000256" key="1">
    <source>
        <dbReference type="SAM" id="MobiDB-lite"/>
    </source>
</evidence>
<accession>A0A2I7N328</accession>
<dbReference type="Proteomes" id="UP000236655">
    <property type="component" value="Chromosome"/>
</dbReference>
<feature type="compositionally biased region" description="Pro residues" evidence="1">
    <location>
        <begin position="401"/>
        <end position="421"/>
    </location>
</feature>
<evidence type="ECO:0000313" key="3">
    <source>
        <dbReference type="Proteomes" id="UP000236655"/>
    </source>
</evidence>
<name>A0A2I7N328_9NEIS</name>
<dbReference type="OrthoDB" id="499686at2"/>
<evidence type="ECO:0000313" key="2">
    <source>
        <dbReference type="EMBL" id="AUR50849.1"/>
    </source>
</evidence>
<dbReference type="KEGG" id="nba:CUN60_00550"/>
<feature type="region of interest" description="Disordered" evidence="1">
    <location>
        <begin position="392"/>
        <end position="421"/>
    </location>
</feature>
<reference evidence="3" key="1">
    <citation type="submission" date="2017-11" db="EMBL/GenBank/DDBJ databases">
        <authorList>
            <person name="Chan K.G."/>
            <person name="Lee L.S."/>
        </authorList>
    </citation>
    <scope>NUCLEOTIDE SEQUENCE [LARGE SCALE GENOMIC DNA]</scope>
    <source>
        <strain evidence="3">DSM 100970</strain>
    </source>
</reference>
<dbReference type="EMBL" id="CP024847">
    <property type="protein sequence ID" value="AUR50849.1"/>
    <property type="molecule type" value="Genomic_DNA"/>
</dbReference>
<gene>
    <name evidence="2" type="ORF">CUN60_00550</name>
</gene>
<dbReference type="AlphaFoldDB" id="A0A2I7N328"/>
<sequence>MKNLTTKTFVHGRSRRIQNLALAGITAAVLSACGGGSGGCCTVPPNGNSQLIFVAPSILPSLANKTGINYMGVYNPSDVAISGIKYSVGQQVGSGNSITMDQASALACANIAAKSSCYLKFSVPESTIAGGTVVSAIDSNGAEAATPLAIGVQQVPYSESANANGVGLYFYPKAQYSESGVPFILVTAVVQSPNVGTINTIELVDESGNVIPNQMVTSNNAGPGSSPLQIGDVVEIELPIPQGVNLTQNIKVQTSYQTLATSAVSSLAERLNLKSEALKATTNSSTSTATYTLTTQGNNINLQLTPNQVYLTQKDSIQYGYLYNIGDLTASQITVTSSSPNVRVTIAEQSLGRQKATKITYELLNGSTIPATNPVTITAQNPSGQIEITTGTTNQNVNPDIVPPPTPTPTPAPTPSPSPIPPPVPGNLALTSVSNFIQLGNTTQATITLENSFGVTTPIPISISCNSSNINCNLSTSSCNLTTTNNSCFVNIQGDHIGNGALIATTTTSGYDAVGDFYTVGSSSDGSQNLYAPFKTGTFPNLTTTLNRCLINNNGSISGCSDQNAATGLSGYSYVYNMTVFNPELTSKYLYVPSRSATASYVYKCAVANDGTLGTACSDASNGNFSLSGLIEAGMLAQNINGQNYLFLGAGVAAQVYRCSMSNNGDLSGCSLGFDFNTIGNSAISGIRLWNTNGNLYLYAQGIIGKVYRCNISQVDASISSCTEIHQFNTPSPLTSMAFLQLNNHSYVYVSYQDSLLDPAPVIVEECTIDNLGGFTDCNLANANFTAPVDSGTYGSLNSLTSVAKNNQVYLYGQYQILDGYGIPTGDTSFEECLITSLSNLSCSVNHSYSSGVFSFSLF</sequence>
<dbReference type="RefSeq" id="WP_102950149.1">
    <property type="nucleotide sequence ID" value="NZ_CP024847.1"/>
</dbReference>
<protein>
    <submittedName>
        <fullName evidence="2">Uncharacterized protein</fullName>
    </submittedName>
</protein>
<keyword evidence="3" id="KW-1185">Reference proteome</keyword>